<feature type="domain" description="FAD-binding PCMH-type" evidence="4">
    <location>
        <begin position="1"/>
        <end position="161"/>
    </location>
</feature>
<dbReference type="InterPro" id="IPR002346">
    <property type="entry name" value="Mopterin_DH_FAD-bd"/>
</dbReference>
<evidence type="ECO:0000313" key="5">
    <source>
        <dbReference type="EMBL" id="RZS91684.1"/>
    </source>
</evidence>
<evidence type="ECO:0000256" key="2">
    <source>
        <dbReference type="ARBA" id="ARBA00022827"/>
    </source>
</evidence>
<dbReference type="PROSITE" id="PS51387">
    <property type="entry name" value="FAD_PCMH"/>
    <property type="match status" value="1"/>
</dbReference>
<proteinExistence type="predicted"/>
<keyword evidence="1" id="KW-0285">Flavoprotein</keyword>
<accession>A0A4Q7NWV7</accession>
<dbReference type="SUPFAM" id="SSF56176">
    <property type="entry name" value="FAD-binding/transporter-associated domain-like"/>
    <property type="match status" value="1"/>
</dbReference>
<dbReference type="PANTHER" id="PTHR42659:SF2">
    <property type="entry name" value="XANTHINE DEHYDROGENASE SUBUNIT C-RELATED"/>
    <property type="match status" value="1"/>
</dbReference>
<dbReference type="InterPro" id="IPR016169">
    <property type="entry name" value="FAD-bd_PCMH_sub2"/>
</dbReference>
<evidence type="ECO:0000313" key="6">
    <source>
        <dbReference type="Proteomes" id="UP000293638"/>
    </source>
</evidence>
<keyword evidence="6" id="KW-1185">Reference proteome</keyword>
<keyword evidence="3" id="KW-0560">Oxidoreductase</keyword>
<dbReference type="Gene3D" id="3.30.465.10">
    <property type="match status" value="1"/>
</dbReference>
<dbReference type="AlphaFoldDB" id="A0A4Q7NWV7"/>
<evidence type="ECO:0000256" key="1">
    <source>
        <dbReference type="ARBA" id="ARBA00022630"/>
    </source>
</evidence>
<gene>
    <name evidence="5" type="ORF">EV189_0931</name>
</gene>
<dbReference type="Pfam" id="PF03450">
    <property type="entry name" value="CO_deh_flav_C"/>
    <property type="match status" value="1"/>
</dbReference>
<protein>
    <submittedName>
        <fullName evidence="5">CO/xanthine dehydrogenase FAD-binding subunit</fullName>
    </submittedName>
</protein>
<dbReference type="RefSeq" id="WP_165400126.1">
    <property type="nucleotide sequence ID" value="NZ_SGXD01000001.1"/>
</dbReference>
<dbReference type="InterPro" id="IPR016166">
    <property type="entry name" value="FAD-bd_PCMH"/>
</dbReference>
<reference evidence="5 6" key="1">
    <citation type="submission" date="2019-02" db="EMBL/GenBank/DDBJ databases">
        <title>Genomic Encyclopedia of Type Strains, Phase IV (KMG-IV): sequencing the most valuable type-strain genomes for metagenomic binning, comparative biology and taxonomic classification.</title>
        <authorList>
            <person name="Goeker M."/>
        </authorList>
    </citation>
    <scope>NUCLEOTIDE SEQUENCE [LARGE SCALE GENOMIC DNA]</scope>
    <source>
        <strain evidence="5 6">DSM 45622</strain>
    </source>
</reference>
<keyword evidence="2" id="KW-0274">FAD</keyword>
<sequence>MTVARPTSVSAALDALADLPGAVPVAGGTTLLVDRSAGRLDPPHLVSLQRIPELRRVEVIGDRVVVGAMTTYAELVSGELPLLRATALTVGSPAQRGSGTVGGALGTGGAGDLVTALAALEADVLVQSRGGLRRLPLTAWRAEARRPDELVTAVVYALPGPGVAYLKAGERQAVIGATASAAAVLGPGGVRIAVGGVASEPLRMPEAEAVAASALDPTALAQVAALVERGIGWATSGLRTSAAHRRRTAGVLAARAVGRAAAQLEPVAA</sequence>
<organism evidence="5 6">
    <name type="scientific">Motilibacter rhizosphaerae</name>
    <dbReference type="NCBI Taxonomy" id="598652"/>
    <lineage>
        <taxon>Bacteria</taxon>
        <taxon>Bacillati</taxon>
        <taxon>Actinomycetota</taxon>
        <taxon>Actinomycetes</taxon>
        <taxon>Motilibacterales</taxon>
        <taxon>Motilibacteraceae</taxon>
        <taxon>Motilibacter</taxon>
    </lineage>
</organism>
<dbReference type="InterPro" id="IPR036318">
    <property type="entry name" value="FAD-bd_PCMH-like_sf"/>
</dbReference>
<name>A0A4Q7NWV7_9ACTN</name>
<dbReference type="Pfam" id="PF00941">
    <property type="entry name" value="FAD_binding_5"/>
    <property type="match status" value="1"/>
</dbReference>
<evidence type="ECO:0000259" key="4">
    <source>
        <dbReference type="PROSITE" id="PS51387"/>
    </source>
</evidence>
<dbReference type="Gene3D" id="3.30.390.50">
    <property type="entry name" value="CO dehydrogenase flavoprotein, C-terminal domain"/>
    <property type="match status" value="1"/>
</dbReference>
<dbReference type="PANTHER" id="PTHR42659">
    <property type="entry name" value="XANTHINE DEHYDROGENASE SUBUNIT C-RELATED"/>
    <property type="match status" value="1"/>
</dbReference>
<dbReference type="GO" id="GO:0071949">
    <property type="term" value="F:FAD binding"/>
    <property type="evidence" value="ECO:0007669"/>
    <property type="project" value="InterPro"/>
</dbReference>
<dbReference type="EMBL" id="SGXD01000001">
    <property type="protein sequence ID" value="RZS91684.1"/>
    <property type="molecule type" value="Genomic_DNA"/>
</dbReference>
<dbReference type="InterPro" id="IPR005107">
    <property type="entry name" value="CO_DH_flav_C"/>
</dbReference>
<dbReference type="GO" id="GO:0016491">
    <property type="term" value="F:oxidoreductase activity"/>
    <property type="evidence" value="ECO:0007669"/>
    <property type="project" value="UniProtKB-KW"/>
</dbReference>
<dbReference type="SUPFAM" id="SSF55447">
    <property type="entry name" value="CO dehydrogenase flavoprotein C-terminal domain-like"/>
    <property type="match status" value="1"/>
</dbReference>
<dbReference type="InterPro" id="IPR036683">
    <property type="entry name" value="CO_DH_flav_C_dom_sf"/>
</dbReference>
<dbReference type="InterPro" id="IPR016167">
    <property type="entry name" value="FAD-bd_PCMH_sub1"/>
</dbReference>
<comment type="caution">
    <text evidence="5">The sequence shown here is derived from an EMBL/GenBank/DDBJ whole genome shotgun (WGS) entry which is preliminary data.</text>
</comment>
<evidence type="ECO:0000256" key="3">
    <source>
        <dbReference type="ARBA" id="ARBA00023002"/>
    </source>
</evidence>
<dbReference type="SMART" id="SM01092">
    <property type="entry name" value="CO_deh_flav_C"/>
    <property type="match status" value="1"/>
</dbReference>
<dbReference type="InterPro" id="IPR051312">
    <property type="entry name" value="Diverse_Substr_Oxidored"/>
</dbReference>
<dbReference type="Proteomes" id="UP000293638">
    <property type="component" value="Unassembled WGS sequence"/>
</dbReference>
<dbReference type="Gene3D" id="3.30.43.10">
    <property type="entry name" value="Uridine Diphospho-n-acetylenolpyruvylglucosamine Reductase, domain 2"/>
    <property type="match status" value="1"/>
</dbReference>